<protein>
    <submittedName>
        <fullName evidence="3">SusE outer membrane protein</fullName>
    </submittedName>
</protein>
<evidence type="ECO:0000259" key="2">
    <source>
        <dbReference type="Pfam" id="PF14292"/>
    </source>
</evidence>
<dbReference type="EMBL" id="FQWQ01000003">
    <property type="protein sequence ID" value="SHH55200.1"/>
    <property type="molecule type" value="Genomic_DNA"/>
</dbReference>
<organism evidence="3 4">
    <name type="scientific">Chryseolinea serpens</name>
    <dbReference type="NCBI Taxonomy" id="947013"/>
    <lineage>
        <taxon>Bacteria</taxon>
        <taxon>Pseudomonadati</taxon>
        <taxon>Bacteroidota</taxon>
        <taxon>Cytophagia</taxon>
        <taxon>Cytophagales</taxon>
        <taxon>Fulvivirgaceae</taxon>
        <taxon>Chryseolinea</taxon>
    </lineage>
</organism>
<dbReference type="Pfam" id="PF14292">
    <property type="entry name" value="SusE"/>
    <property type="match status" value="1"/>
</dbReference>
<feature type="chain" id="PRO_5013133116" evidence="1">
    <location>
        <begin position="20"/>
        <end position="463"/>
    </location>
</feature>
<keyword evidence="4" id="KW-1185">Reference proteome</keyword>
<dbReference type="STRING" id="947013.SAMN04488109_4321"/>
<feature type="domain" description="SusE outer membrane protein" evidence="2">
    <location>
        <begin position="23"/>
        <end position="129"/>
    </location>
</feature>
<dbReference type="AlphaFoldDB" id="A0A1M5TX61"/>
<reference evidence="3 4" key="1">
    <citation type="submission" date="2016-11" db="EMBL/GenBank/DDBJ databases">
        <authorList>
            <person name="Jaros S."/>
            <person name="Januszkiewicz K."/>
            <person name="Wedrychowicz H."/>
        </authorList>
    </citation>
    <scope>NUCLEOTIDE SEQUENCE [LARGE SCALE GENOMIC DNA]</scope>
    <source>
        <strain evidence="3 4">DSM 24574</strain>
    </source>
</reference>
<evidence type="ECO:0000256" key="1">
    <source>
        <dbReference type="SAM" id="SignalP"/>
    </source>
</evidence>
<dbReference type="Proteomes" id="UP000184212">
    <property type="component" value="Unassembled WGS sequence"/>
</dbReference>
<feature type="signal peptide" evidence="1">
    <location>
        <begin position="1"/>
        <end position="19"/>
    </location>
</feature>
<dbReference type="GO" id="GO:0019867">
    <property type="term" value="C:outer membrane"/>
    <property type="evidence" value="ECO:0007669"/>
    <property type="project" value="InterPro"/>
</dbReference>
<keyword evidence="1" id="KW-0732">Signal</keyword>
<gene>
    <name evidence="3" type="ORF">SAMN04488109_4321</name>
</gene>
<dbReference type="Gene3D" id="2.60.40.3620">
    <property type="match status" value="3"/>
</dbReference>
<accession>A0A1M5TX61</accession>
<dbReference type="GO" id="GO:2001070">
    <property type="term" value="F:starch binding"/>
    <property type="evidence" value="ECO:0007669"/>
    <property type="project" value="InterPro"/>
</dbReference>
<dbReference type="RefSeq" id="WP_178377167.1">
    <property type="nucleotide sequence ID" value="NZ_FQWQ01000003.1"/>
</dbReference>
<proteinExistence type="predicted"/>
<evidence type="ECO:0000313" key="3">
    <source>
        <dbReference type="EMBL" id="SHH55200.1"/>
    </source>
</evidence>
<evidence type="ECO:0000313" key="4">
    <source>
        <dbReference type="Proteomes" id="UP000184212"/>
    </source>
</evidence>
<dbReference type="InterPro" id="IPR025970">
    <property type="entry name" value="SusE"/>
</dbReference>
<name>A0A1M5TX61_9BACT</name>
<sequence length="463" mass="49991">MKNKIIPFILGFALLALWACEEDTQIVTMKENVAANTLAPLSGSTYTLSYDDGDKDFETFTWSVPDYGFEAAVDYTLEIDKAESDFSDPFTLPSANNTTATMTVGELNAALLGLGLTPEEAAGIKVRVRSSVNAKVSPVYSTVINLTVTPYATTFPPVYIVGDAQGWNLANALVLQSTGPGTYEATGVFQNNGKFRLFATADWTAQQWGWSFFSGGTIASELSDGGDGDSNFLFGGASGYYKVTVSLKDKVIAVEAASAPTLFIIGDAQGWDLNKALEMHSLGGGEFEVIGQFQENGKFRFFVSPDWAADQYGHSFFASGTIDSKLGDGADGDSNFLFNSTTGVYKLVVNINTKTITVEATDEPTLYLIGDDQGWNLGNAFKMTWLGGGKYTGTTNFTNNSIFRFFDRPDWSAGFGNFPYFEEGTISPQLINGGGNDSNFKFTGTTGSYTITVDLYNLEVDMP</sequence>